<dbReference type="InterPro" id="IPR002562">
    <property type="entry name" value="3'-5'_exonuclease_dom"/>
</dbReference>
<feature type="chain" id="PRO_5036471867" description="3'-5' exonuclease domain-containing protein" evidence="1">
    <location>
        <begin position="26"/>
        <end position="504"/>
    </location>
</feature>
<dbReference type="SUPFAM" id="SSF53098">
    <property type="entry name" value="Ribonuclease H-like"/>
    <property type="match status" value="1"/>
</dbReference>
<dbReference type="GO" id="GO:0006139">
    <property type="term" value="P:nucleobase-containing compound metabolic process"/>
    <property type="evidence" value="ECO:0007669"/>
    <property type="project" value="InterPro"/>
</dbReference>
<dbReference type="Pfam" id="PF01612">
    <property type="entry name" value="DNA_pol_A_exo1"/>
    <property type="match status" value="1"/>
</dbReference>
<dbReference type="Gene3D" id="3.30.420.10">
    <property type="entry name" value="Ribonuclease H-like superfamily/Ribonuclease H"/>
    <property type="match status" value="1"/>
</dbReference>
<dbReference type="GO" id="GO:0003676">
    <property type="term" value="F:nucleic acid binding"/>
    <property type="evidence" value="ECO:0007669"/>
    <property type="project" value="InterPro"/>
</dbReference>
<dbReference type="InterPro" id="IPR036397">
    <property type="entry name" value="RNaseH_sf"/>
</dbReference>
<dbReference type="PANTHER" id="PTHR46814">
    <property type="entry name" value="EGALITARIAN, ISOFORM B"/>
    <property type="match status" value="1"/>
</dbReference>
<accession>A0A8W8L226</accession>
<dbReference type="EnsemblMetazoa" id="G26012.1">
    <property type="protein sequence ID" value="G26012.1:cds"/>
    <property type="gene ID" value="G26012"/>
</dbReference>
<reference evidence="3" key="1">
    <citation type="submission" date="2022-08" db="UniProtKB">
        <authorList>
            <consortium name="EnsemblMetazoa"/>
        </authorList>
    </citation>
    <scope>IDENTIFICATION</scope>
    <source>
        <strain evidence="3">05x7-T-G4-1.051#20</strain>
    </source>
</reference>
<dbReference type="PANTHER" id="PTHR46814:SF1">
    <property type="entry name" value="EGALITARIAN, ISOFORM B"/>
    <property type="match status" value="1"/>
</dbReference>
<sequence length="504" mass="58220">MITRSGLYINGVIISFLSPFLSTLSQVPMANQAVEIVVETSRCRQIVSILSSESVLAVDCEGIALGVEGPMTLLQICTYSGDVYLFDVQENRELFSEGHLKIVLESDEILKLCNCTISKYGMNIMVIHACSYDSAALYHQFGVTLQNVFDTQVADTVLEEHNERLLVSSLDLQELCQKYSSSKKVSDYKEQLKIQYSKKEGEFWAKRPLTDEMKSVAVGDVRALIPEVFETQKRFIWKSRLQEKFRERVSETIKFYIDDEVRKHRFKRKFLIVNQIIDTINEKWDARTICSDFPEDSDEYEALKRIDYRDACIKSPFIDRLKAESILSDLKELDDKLSKDEKDYGVKWITFSLLSSIIDHPNKTVSKLAKNVKQKLKSVILQEIYVKYTTETNLKHLTKCEKDVLRSLNLNGTNNQQCPQHVVRLYWLLAEDDINNNCKKLIEKENGFKMQAWYYDKIISYLRRGADVPVPLKQSAWTFKRKLDDTFGPDVVPPTLIRTISLID</sequence>
<evidence type="ECO:0000313" key="3">
    <source>
        <dbReference type="EnsemblMetazoa" id="G26012.1:cds"/>
    </source>
</evidence>
<dbReference type="SMART" id="SM00474">
    <property type="entry name" value="35EXOc"/>
    <property type="match status" value="1"/>
</dbReference>
<proteinExistence type="predicted"/>
<feature type="signal peptide" evidence="1">
    <location>
        <begin position="1"/>
        <end position="25"/>
    </location>
</feature>
<name>A0A8W8L226_MAGGI</name>
<evidence type="ECO:0000313" key="4">
    <source>
        <dbReference type="Proteomes" id="UP000005408"/>
    </source>
</evidence>
<keyword evidence="4" id="KW-1185">Reference proteome</keyword>
<dbReference type="OrthoDB" id="368776at2759"/>
<protein>
    <recommendedName>
        <fullName evidence="2">3'-5' exonuclease domain-containing protein</fullName>
    </recommendedName>
</protein>
<organism evidence="3 4">
    <name type="scientific">Magallana gigas</name>
    <name type="common">Pacific oyster</name>
    <name type="synonym">Crassostrea gigas</name>
    <dbReference type="NCBI Taxonomy" id="29159"/>
    <lineage>
        <taxon>Eukaryota</taxon>
        <taxon>Metazoa</taxon>
        <taxon>Spiralia</taxon>
        <taxon>Lophotrochozoa</taxon>
        <taxon>Mollusca</taxon>
        <taxon>Bivalvia</taxon>
        <taxon>Autobranchia</taxon>
        <taxon>Pteriomorphia</taxon>
        <taxon>Ostreida</taxon>
        <taxon>Ostreoidea</taxon>
        <taxon>Ostreidae</taxon>
        <taxon>Magallana</taxon>
    </lineage>
</organism>
<evidence type="ECO:0000259" key="2">
    <source>
        <dbReference type="SMART" id="SM00474"/>
    </source>
</evidence>
<evidence type="ECO:0000256" key="1">
    <source>
        <dbReference type="SAM" id="SignalP"/>
    </source>
</evidence>
<keyword evidence="1" id="KW-0732">Signal</keyword>
<dbReference type="AlphaFoldDB" id="A0A8W8L226"/>
<dbReference type="Proteomes" id="UP000005408">
    <property type="component" value="Unassembled WGS sequence"/>
</dbReference>
<dbReference type="GO" id="GO:0008408">
    <property type="term" value="F:3'-5' exonuclease activity"/>
    <property type="evidence" value="ECO:0007669"/>
    <property type="project" value="InterPro"/>
</dbReference>
<dbReference type="InterPro" id="IPR012337">
    <property type="entry name" value="RNaseH-like_sf"/>
</dbReference>
<feature type="domain" description="3'-5' exonuclease" evidence="2">
    <location>
        <begin position="34"/>
        <end position="237"/>
    </location>
</feature>